<dbReference type="PANTHER" id="PTHR31204:SF1">
    <property type="entry name" value="SIGMA INTRACELLULAR RECEPTOR 2"/>
    <property type="match status" value="1"/>
</dbReference>
<evidence type="ECO:0000313" key="9">
    <source>
        <dbReference type="Proteomes" id="UP000813463"/>
    </source>
</evidence>
<dbReference type="Pfam" id="PF05241">
    <property type="entry name" value="EBP"/>
    <property type="match status" value="1"/>
</dbReference>
<keyword evidence="9" id="KW-1185">Reference proteome</keyword>
<evidence type="ECO:0000256" key="3">
    <source>
        <dbReference type="ARBA" id="ARBA00022692"/>
    </source>
</evidence>
<dbReference type="PROSITE" id="PS51751">
    <property type="entry name" value="EXPERA"/>
    <property type="match status" value="1"/>
</dbReference>
<feature type="domain" description="EXPERA" evidence="8">
    <location>
        <begin position="8"/>
        <end position="140"/>
    </location>
</feature>
<name>A0A9R0K8N2_SPIOL</name>
<keyword evidence="5 7" id="KW-1133">Transmembrane helix</keyword>
<proteinExistence type="inferred from homology"/>
<dbReference type="AlphaFoldDB" id="A0A9R0K8N2"/>
<accession>A0A9R0K8N2</accession>
<dbReference type="InterPro" id="IPR051987">
    <property type="entry name" value="Sigma-2_receptor-like"/>
</dbReference>
<feature type="transmembrane region" description="Helical" evidence="7">
    <location>
        <begin position="128"/>
        <end position="145"/>
    </location>
</feature>
<keyword evidence="3 7" id="KW-0812">Transmembrane</keyword>
<feature type="transmembrane region" description="Helical" evidence="7">
    <location>
        <begin position="7"/>
        <end position="26"/>
    </location>
</feature>
<evidence type="ECO:0000256" key="1">
    <source>
        <dbReference type="ARBA" id="ARBA00004477"/>
    </source>
</evidence>
<dbReference type="Proteomes" id="UP000813463">
    <property type="component" value="Chromosome 4"/>
</dbReference>
<evidence type="ECO:0000313" key="10">
    <source>
        <dbReference type="RefSeq" id="XP_021862570.1"/>
    </source>
</evidence>
<comment type="similarity">
    <text evidence="2">Belongs to the TMEM97/sigma-2 receptor family.</text>
</comment>
<evidence type="ECO:0000259" key="8">
    <source>
        <dbReference type="PROSITE" id="PS51751"/>
    </source>
</evidence>
<comment type="subcellular location">
    <subcellularLocation>
        <location evidence="1">Endoplasmic reticulum membrane</location>
        <topology evidence="1">Multi-pass membrane protein</topology>
    </subcellularLocation>
</comment>
<evidence type="ECO:0000256" key="7">
    <source>
        <dbReference type="PIRNR" id="PIRNR031032"/>
    </source>
</evidence>
<dbReference type="OrthoDB" id="433124at2759"/>
<dbReference type="InterPro" id="IPR016964">
    <property type="entry name" value="Sigma2_recept"/>
</dbReference>
<dbReference type="GeneID" id="110801517"/>
<reference evidence="10" key="2">
    <citation type="submission" date="2025-08" db="UniProtKB">
        <authorList>
            <consortium name="RefSeq"/>
        </authorList>
    </citation>
    <scope>IDENTIFICATION</scope>
    <source>
        <tissue evidence="10">Leaf</tissue>
    </source>
</reference>
<dbReference type="KEGG" id="soe:110801517"/>
<evidence type="ECO:0000256" key="2">
    <source>
        <dbReference type="ARBA" id="ARBA00009096"/>
    </source>
</evidence>
<evidence type="ECO:0000256" key="5">
    <source>
        <dbReference type="ARBA" id="ARBA00022989"/>
    </source>
</evidence>
<evidence type="ECO:0000256" key="4">
    <source>
        <dbReference type="ARBA" id="ARBA00022824"/>
    </source>
</evidence>
<dbReference type="RefSeq" id="XP_021862570.1">
    <property type="nucleotide sequence ID" value="XM_022006878.2"/>
</dbReference>
<dbReference type="InterPro" id="IPR033118">
    <property type="entry name" value="EXPERA"/>
</dbReference>
<dbReference type="PIRSF" id="PIRSF031032">
    <property type="entry name" value="TMP_97_prd"/>
    <property type="match status" value="1"/>
</dbReference>
<protein>
    <recommendedName>
        <fullName evidence="8">EXPERA domain-containing protein</fullName>
    </recommendedName>
</protein>
<keyword evidence="6 7" id="KW-0472">Membrane</keyword>
<reference evidence="9" key="1">
    <citation type="journal article" date="2021" name="Nat. Commun.">
        <title>Genomic analyses provide insights into spinach domestication and the genetic basis of agronomic traits.</title>
        <authorList>
            <person name="Cai X."/>
            <person name="Sun X."/>
            <person name="Xu C."/>
            <person name="Sun H."/>
            <person name="Wang X."/>
            <person name="Ge C."/>
            <person name="Zhang Z."/>
            <person name="Wang Q."/>
            <person name="Fei Z."/>
            <person name="Jiao C."/>
            <person name="Wang Q."/>
        </authorList>
    </citation>
    <scope>NUCLEOTIDE SEQUENCE [LARGE SCALE GENOMIC DNA]</scope>
    <source>
        <strain evidence="9">cv. Varoflay</strain>
    </source>
</reference>
<feature type="transmembrane region" description="Helical" evidence="7">
    <location>
        <begin position="96"/>
        <end position="116"/>
    </location>
</feature>
<dbReference type="PANTHER" id="PTHR31204">
    <property type="entry name" value="SIGMA INTRACELLULAR RECEPTOR 2"/>
    <property type="match status" value="1"/>
</dbReference>
<organism evidence="9 10">
    <name type="scientific">Spinacia oleracea</name>
    <name type="common">Spinach</name>
    <dbReference type="NCBI Taxonomy" id="3562"/>
    <lineage>
        <taxon>Eukaryota</taxon>
        <taxon>Viridiplantae</taxon>
        <taxon>Streptophyta</taxon>
        <taxon>Embryophyta</taxon>
        <taxon>Tracheophyta</taxon>
        <taxon>Spermatophyta</taxon>
        <taxon>Magnoliopsida</taxon>
        <taxon>eudicotyledons</taxon>
        <taxon>Gunneridae</taxon>
        <taxon>Pentapetalae</taxon>
        <taxon>Caryophyllales</taxon>
        <taxon>Chenopodiaceae</taxon>
        <taxon>Chenopodioideae</taxon>
        <taxon>Anserineae</taxon>
        <taxon>Spinacia</taxon>
    </lineage>
</organism>
<sequence length="166" mass="18386">MGCVIKLIDAILLVFFLLMSIVIPLFDAQNCLPKEYYPNVLVDLNSWYMNDYGDYLVAEKPHFFVGLIWMEVVVLWPLSILNVVGIISSKSWFTTTCLMFGSSVATSMAAILSELFNSGKASDKLKMVYLPFMGLAILAILRGMLPSSCKTKAVSKSAVAGRKKRA</sequence>
<dbReference type="GO" id="GO:0005783">
    <property type="term" value="C:endoplasmic reticulum"/>
    <property type="evidence" value="ECO:0000318"/>
    <property type="project" value="GO_Central"/>
</dbReference>
<keyword evidence="4" id="KW-0256">Endoplasmic reticulum</keyword>
<dbReference type="GO" id="GO:0005789">
    <property type="term" value="C:endoplasmic reticulum membrane"/>
    <property type="evidence" value="ECO:0007669"/>
    <property type="project" value="UniProtKB-SubCell"/>
</dbReference>
<evidence type="ECO:0000256" key="6">
    <source>
        <dbReference type="ARBA" id="ARBA00023136"/>
    </source>
</evidence>
<feature type="transmembrane region" description="Helical" evidence="7">
    <location>
        <begin position="63"/>
        <end position="84"/>
    </location>
</feature>
<gene>
    <name evidence="10" type="primary">LOC110801517</name>
</gene>